<evidence type="ECO:0000256" key="1">
    <source>
        <dbReference type="SAM" id="SignalP"/>
    </source>
</evidence>
<reference evidence="2 3" key="1">
    <citation type="submission" date="2021-05" db="EMBL/GenBank/DDBJ databases">
        <title>Mycobacterium acidophilum sp. nov., an extremely acid-tolerant member of the genus Mycobacterium.</title>
        <authorList>
            <person name="Xia J."/>
        </authorList>
    </citation>
    <scope>NUCLEOTIDE SEQUENCE [LARGE SCALE GENOMIC DNA]</scope>
    <source>
        <strain evidence="2 3">M1</strain>
    </source>
</reference>
<protein>
    <recommendedName>
        <fullName evidence="4">Secreted protein</fullName>
    </recommendedName>
</protein>
<feature type="signal peptide" evidence="1">
    <location>
        <begin position="1"/>
        <end position="17"/>
    </location>
</feature>
<organism evidence="2 3">
    <name type="scientific">Mycolicibacter acidiphilus</name>
    <dbReference type="NCBI Taxonomy" id="2835306"/>
    <lineage>
        <taxon>Bacteria</taxon>
        <taxon>Bacillati</taxon>
        <taxon>Actinomycetota</taxon>
        <taxon>Actinomycetes</taxon>
        <taxon>Mycobacteriales</taxon>
        <taxon>Mycobacteriaceae</taxon>
        <taxon>Mycolicibacter</taxon>
    </lineage>
</organism>
<evidence type="ECO:0008006" key="4">
    <source>
        <dbReference type="Google" id="ProtNLM"/>
    </source>
</evidence>
<evidence type="ECO:0000313" key="2">
    <source>
        <dbReference type="EMBL" id="MBS9533324.1"/>
    </source>
</evidence>
<name>A0ABS5RGM6_9MYCO</name>
<accession>A0ABS5RGM6</accession>
<keyword evidence="3" id="KW-1185">Reference proteome</keyword>
<proteinExistence type="predicted"/>
<sequence length="187" mass="19444">MLFGVGGLLLNMGVAAAAPIPDLGALQPVNPDQFATYSTYGAGGWQFVTPNGVRCRIMTMTRWGSPPEATCWGADLPGTGAGSDVNYGSAKGAYGSDAPQAVLGHADLEKFETYRSYEHRSTVEVDRVDPASYNLLAAGSKITLDGTRATVTCGAPTDDSVACILNNTGEQTPSTGFVLSPQGSRSF</sequence>
<evidence type="ECO:0000313" key="3">
    <source>
        <dbReference type="Proteomes" id="UP001519535"/>
    </source>
</evidence>
<gene>
    <name evidence="2" type="ORF">KIH27_06935</name>
</gene>
<comment type="caution">
    <text evidence="2">The sequence shown here is derived from an EMBL/GenBank/DDBJ whole genome shotgun (WGS) entry which is preliminary data.</text>
</comment>
<dbReference type="EMBL" id="JAHCLR010000008">
    <property type="protein sequence ID" value="MBS9533324.1"/>
    <property type="molecule type" value="Genomic_DNA"/>
</dbReference>
<dbReference type="Proteomes" id="UP001519535">
    <property type="component" value="Unassembled WGS sequence"/>
</dbReference>
<keyword evidence="1" id="KW-0732">Signal</keyword>
<dbReference type="RefSeq" id="WP_214092198.1">
    <property type="nucleotide sequence ID" value="NZ_JAHCLR010000008.1"/>
</dbReference>
<feature type="chain" id="PRO_5046425738" description="Secreted protein" evidence="1">
    <location>
        <begin position="18"/>
        <end position="187"/>
    </location>
</feature>